<dbReference type="Proteomes" id="UP000251800">
    <property type="component" value="Unassembled WGS sequence"/>
</dbReference>
<evidence type="ECO:0000256" key="3">
    <source>
        <dbReference type="ARBA" id="ARBA00022475"/>
    </source>
</evidence>
<dbReference type="InterPro" id="IPR001182">
    <property type="entry name" value="FtsW/RodA"/>
</dbReference>
<dbReference type="OrthoDB" id="9768187at2"/>
<dbReference type="InterPro" id="IPR018365">
    <property type="entry name" value="Cell_cycle_FtsW-rel_CS"/>
</dbReference>
<keyword evidence="7 17" id="KW-0808">Transferase</keyword>
<keyword evidence="5 17" id="KW-0132">Cell division</keyword>
<dbReference type="EC" id="2.4.99.28" evidence="17"/>
<evidence type="ECO:0000256" key="2">
    <source>
        <dbReference type="ARBA" id="ARBA00004752"/>
    </source>
</evidence>
<dbReference type="GO" id="GO:0043093">
    <property type="term" value="P:FtsZ-dependent cytokinesis"/>
    <property type="evidence" value="ECO:0007669"/>
    <property type="project" value="UniProtKB-UniRule"/>
</dbReference>
<evidence type="ECO:0000256" key="13">
    <source>
        <dbReference type="ARBA" id="ARBA00023306"/>
    </source>
</evidence>
<comment type="subcellular location">
    <subcellularLocation>
        <location evidence="17">Cell inner membrane</location>
        <topology evidence="17">Multi-pass membrane protein</topology>
    </subcellularLocation>
    <subcellularLocation>
        <location evidence="1">Cell membrane</location>
        <topology evidence="1">Multi-pass membrane protein</topology>
    </subcellularLocation>
    <text evidence="17">Localizes to the division septum.</text>
</comment>
<gene>
    <name evidence="17 18" type="primary">ftsW</name>
    <name evidence="18" type="ORF">DEH80_06955</name>
</gene>
<evidence type="ECO:0000256" key="9">
    <source>
        <dbReference type="ARBA" id="ARBA00022960"/>
    </source>
</evidence>
<dbReference type="GO" id="GO:0071555">
    <property type="term" value="P:cell wall organization"/>
    <property type="evidence" value="ECO:0007669"/>
    <property type="project" value="UniProtKB-KW"/>
</dbReference>
<dbReference type="PANTHER" id="PTHR30474">
    <property type="entry name" value="CELL CYCLE PROTEIN"/>
    <property type="match status" value="1"/>
</dbReference>
<evidence type="ECO:0000256" key="8">
    <source>
        <dbReference type="ARBA" id="ARBA00022692"/>
    </source>
</evidence>
<keyword evidence="12 17" id="KW-0472">Membrane</keyword>
<organism evidence="18 19">
    <name type="scientific">Abyssibacter profundi</name>
    <dbReference type="NCBI Taxonomy" id="2182787"/>
    <lineage>
        <taxon>Bacteria</taxon>
        <taxon>Pseudomonadati</taxon>
        <taxon>Pseudomonadota</taxon>
        <taxon>Gammaproteobacteria</taxon>
        <taxon>Chromatiales</taxon>
        <taxon>Oceanococcaceae</taxon>
        <taxon>Abyssibacter</taxon>
    </lineage>
</organism>
<dbReference type="EMBL" id="QEQK01000005">
    <property type="protein sequence ID" value="PWN56701.1"/>
    <property type="molecule type" value="Genomic_DNA"/>
</dbReference>
<dbReference type="GO" id="GO:0015648">
    <property type="term" value="F:lipid-linked peptidoglycan transporter activity"/>
    <property type="evidence" value="ECO:0007669"/>
    <property type="project" value="TreeGrafter"/>
</dbReference>
<evidence type="ECO:0000256" key="11">
    <source>
        <dbReference type="ARBA" id="ARBA00022989"/>
    </source>
</evidence>
<keyword evidence="4 17" id="KW-0997">Cell inner membrane</keyword>
<evidence type="ECO:0000256" key="14">
    <source>
        <dbReference type="ARBA" id="ARBA00023316"/>
    </source>
</evidence>
<evidence type="ECO:0000313" key="19">
    <source>
        <dbReference type="Proteomes" id="UP000251800"/>
    </source>
</evidence>
<sequence>MLRPTLQGRYTDRLLLAVAGLLLVFGLVMVASASVAVAERQTGDMLYYFRRQLMFAVLGLGAGVFMYSVPMRHWSNAGFPLLGFGLVLLMLVLIPGVGHEVNGARRWLNLGPVNLQASEVARLCFILYLASYVTRHRAQVQTRIRGLLRPMLPLGLASVLLLAEPDFGSTAVLLAVAAVILFLAGAKLLHMVLLGAAGIGTLAMLLVSSPYRLKRLASFRDPFADPFDGGFQLTQSLIAIGRGEWTGVGFGNSIQKLLYLPETHTDFLFAVIAEELGLVGVVLLMLLFGLLVWRGFAVAQAASAREDYFAAYVAWAISAWVGLQAFINMAVNMGLLPTKGLTMPFISYGGSSLLVTCASLALLLRVDRENRMAARTDGPTRSAGAAR</sequence>
<keyword evidence="3 17" id="KW-1003">Cell membrane</keyword>
<comment type="similarity">
    <text evidence="15 17">Belongs to the SEDS family. FtsW subfamily.</text>
</comment>
<dbReference type="GO" id="GO:0005886">
    <property type="term" value="C:plasma membrane"/>
    <property type="evidence" value="ECO:0007669"/>
    <property type="project" value="UniProtKB-SubCell"/>
</dbReference>
<reference evidence="18 19" key="1">
    <citation type="submission" date="2018-05" db="EMBL/GenBank/DDBJ databases">
        <title>Abyssibacter profundi OUC007T gen. nov., sp. nov, a marine bacterium isolated from seawater of the Mariana Trench.</title>
        <authorList>
            <person name="Zhou S."/>
        </authorList>
    </citation>
    <scope>NUCLEOTIDE SEQUENCE [LARGE SCALE GENOMIC DNA]</scope>
    <source>
        <strain evidence="18 19">OUC007</strain>
    </source>
</reference>
<keyword evidence="19" id="KW-1185">Reference proteome</keyword>
<evidence type="ECO:0000256" key="7">
    <source>
        <dbReference type="ARBA" id="ARBA00022679"/>
    </source>
</evidence>
<keyword evidence="6 17" id="KW-0328">Glycosyltransferase</keyword>
<dbReference type="HAMAP" id="MF_00913">
    <property type="entry name" value="PGT_FtsW_proteobact"/>
    <property type="match status" value="1"/>
</dbReference>
<evidence type="ECO:0000256" key="5">
    <source>
        <dbReference type="ARBA" id="ARBA00022618"/>
    </source>
</evidence>
<keyword evidence="11 17" id="KW-1133">Transmembrane helix</keyword>
<proteinExistence type="inferred from homology"/>
<feature type="transmembrane region" description="Helical" evidence="17">
    <location>
        <begin position="146"/>
        <end position="163"/>
    </location>
</feature>
<evidence type="ECO:0000256" key="4">
    <source>
        <dbReference type="ARBA" id="ARBA00022519"/>
    </source>
</evidence>
<dbReference type="GO" id="GO:0009252">
    <property type="term" value="P:peptidoglycan biosynthetic process"/>
    <property type="evidence" value="ECO:0007669"/>
    <property type="project" value="UniProtKB-UniRule"/>
</dbReference>
<comment type="pathway">
    <text evidence="2 17">Cell wall biogenesis; peptidoglycan biosynthesis.</text>
</comment>
<dbReference type="AlphaFoldDB" id="A0A363UMQ7"/>
<evidence type="ECO:0000256" key="12">
    <source>
        <dbReference type="ARBA" id="ARBA00023136"/>
    </source>
</evidence>
<feature type="transmembrane region" description="Helical" evidence="17">
    <location>
        <begin position="193"/>
        <end position="213"/>
    </location>
</feature>
<evidence type="ECO:0000313" key="18">
    <source>
        <dbReference type="EMBL" id="PWN56701.1"/>
    </source>
</evidence>
<feature type="transmembrane region" description="Helical" evidence="17">
    <location>
        <begin position="308"/>
        <end position="327"/>
    </location>
</feature>
<evidence type="ECO:0000256" key="17">
    <source>
        <dbReference type="HAMAP-Rule" id="MF_00913"/>
    </source>
</evidence>
<dbReference type="InterPro" id="IPR013437">
    <property type="entry name" value="FtsW"/>
</dbReference>
<feature type="transmembrane region" description="Helical" evidence="17">
    <location>
        <begin position="79"/>
        <end position="97"/>
    </location>
</feature>
<dbReference type="PANTHER" id="PTHR30474:SF2">
    <property type="entry name" value="PEPTIDOGLYCAN GLYCOSYLTRANSFERASE FTSW-RELATED"/>
    <property type="match status" value="1"/>
</dbReference>
<keyword evidence="14 17" id="KW-0961">Cell wall biogenesis/degradation</keyword>
<keyword evidence="10 17" id="KW-0573">Peptidoglycan synthesis</keyword>
<dbReference type="PROSITE" id="PS00428">
    <property type="entry name" value="FTSW_RODA_SPOVE"/>
    <property type="match status" value="1"/>
</dbReference>
<dbReference type="UniPathway" id="UPA00219"/>
<protein>
    <recommendedName>
        <fullName evidence="17">Probable peptidoglycan glycosyltransferase FtsW</fullName>
        <shortName evidence="17">PGT</shortName>
        <ecNumber evidence="17">2.4.99.28</ecNumber>
    </recommendedName>
    <alternativeName>
        <fullName evidence="17">Cell division protein FtsW</fullName>
    </alternativeName>
    <alternativeName>
        <fullName evidence="17">Cell wall polymerase</fullName>
    </alternativeName>
    <alternativeName>
        <fullName evidence="17">Peptidoglycan polymerase</fullName>
        <shortName evidence="17">PG polymerase</shortName>
    </alternativeName>
</protein>
<evidence type="ECO:0000256" key="16">
    <source>
        <dbReference type="ARBA" id="ARBA00049902"/>
    </source>
</evidence>
<name>A0A363UMQ7_9GAMM</name>
<dbReference type="GO" id="GO:0008360">
    <property type="term" value="P:regulation of cell shape"/>
    <property type="evidence" value="ECO:0007669"/>
    <property type="project" value="UniProtKB-KW"/>
</dbReference>
<dbReference type="Pfam" id="PF01098">
    <property type="entry name" value="FTSW_RODA_SPOVE"/>
    <property type="match status" value="1"/>
</dbReference>
<feature type="transmembrane region" description="Helical" evidence="17">
    <location>
        <begin position="169"/>
        <end position="186"/>
    </location>
</feature>
<dbReference type="GO" id="GO:0008955">
    <property type="term" value="F:peptidoglycan glycosyltransferase activity"/>
    <property type="evidence" value="ECO:0007669"/>
    <property type="project" value="UniProtKB-UniRule"/>
</dbReference>
<evidence type="ECO:0000256" key="10">
    <source>
        <dbReference type="ARBA" id="ARBA00022984"/>
    </source>
</evidence>
<dbReference type="GO" id="GO:0032153">
    <property type="term" value="C:cell division site"/>
    <property type="evidence" value="ECO:0007669"/>
    <property type="project" value="UniProtKB-UniRule"/>
</dbReference>
<feature type="transmembrane region" description="Helical" evidence="17">
    <location>
        <begin position="267"/>
        <end position="296"/>
    </location>
</feature>
<dbReference type="NCBIfam" id="TIGR02614">
    <property type="entry name" value="ftsW"/>
    <property type="match status" value="1"/>
</dbReference>
<feature type="transmembrane region" description="Helical" evidence="17">
    <location>
        <begin position="347"/>
        <end position="366"/>
    </location>
</feature>
<keyword evidence="8 17" id="KW-0812">Transmembrane</keyword>
<evidence type="ECO:0000256" key="1">
    <source>
        <dbReference type="ARBA" id="ARBA00004651"/>
    </source>
</evidence>
<keyword evidence="13 17" id="KW-0131">Cell cycle</keyword>
<keyword evidence="9 17" id="KW-0133">Cell shape</keyword>
<comment type="function">
    <text evidence="17">Peptidoglycan polymerase that is essential for cell division.</text>
</comment>
<evidence type="ECO:0000256" key="15">
    <source>
        <dbReference type="ARBA" id="ARBA00038053"/>
    </source>
</evidence>
<feature type="transmembrane region" description="Helical" evidence="17">
    <location>
        <begin position="48"/>
        <end position="67"/>
    </location>
</feature>
<evidence type="ECO:0000256" key="6">
    <source>
        <dbReference type="ARBA" id="ARBA00022676"/>
    </source>
</evidence>
<accession>A0A363UMQ7</accession>
<comment type="caution">
    <text evidence="18">The sequence shown here is derived from an EMBL/GenBank/DDBJ whole genome shotgun (WGS) entry which is preliminary data.</text>
</comment>
<comment type="catalytic activity">
    <reaction evidence="16 17">
        <text>[GlcNAc-(1-&gt;4)-Mur2Ac(oyl-L-Ala-gamma-D-Glu-L-Lys-D-Ala-D-Ala)](n)-di-trans,octa-cis-undecaprenyl diphosphate + beta-D-GlcNAc-(1-&gt;4)-Mur2Ac(oyl-L-Ala-gamma-D-Glu-L-Lys-D-Ala-D-Ala)-di-trans,octa-cis-undecaprenyl diphosphate = [GlcNAc-(1-&gt;4)-Mur2Ac(oyl-L-Ala-gamma-D-Glu-L-Lys-D-Ala-D-Ala)](n+1)-di-trans,octa-cis-undecaprenyl diphosphate + di-trans,octa-cis-undecaprenyl diphosphate + H(+)</text>
        <dbReference type="Rhea" id="RHEA:23708"/>
        <dbReference type="Rhea" id="RHEA-COMP:9602"/>
        <dbReference type="Rhea" id="RHEA-COMP:9603"/>
        <dbReference type="ChEBI" id="CHEBI:15378"/>
        <dbReference type="ChEBI" id="CHEBI:58405"/>
        <dbReference type="ChEBI" id="CHEBI:60033"/>
        <dbReference type="ChEBI" id="CHEBI:78435"/>
        <dbReference type="EC" id="2.4.99.28"/>
    </reaction>
</comment>